<keyword evidence="4" id="KW-0143">Chaperone</keyword>
<sequence>MSRLEKVYGVTEQLFQLVSKPIAKEARDECIEEITSLLEHRDQLLTDVQPPFTKYDQQLFQQIVTWNEVITKRFTEIKQQIQQDMMQLKKTKSSNQHYVNPYQDISTSDGMFYDKRK</sequence>
<evidence type="ECO:0000256" key="6">
    <source>
        <dbReference type="ARBA" id="ARBA00093785"/>
    </source>
</evidence>
<dbReference type="Pfam" id="PF05400">
    <property type="entry name" value="FliT"/>
    <property type="match status" value="1"/>
</dbReference>
<evidence type="ECO:0000256" key="2">
    <source>
        <dbReference type="ARBA" id="ARBA00022490"/>
    </source>
</evidence>
<evidence type="ECO:0000256" key="3">
    <source>
        <dbReference type="ARBA" id="ARBA00022795"/>
    </source>
</evidence>
<dbReference type="EMBL" id="CP147403">
    <property type="protein sequence ID" value="WXB89801.1"/>
    <property type="molecule type" value="Genomic_DNA"/>
</dbReference>
<dbReference type="Proteomes" id="UP001368328">
    <property type="component" value="Chromosome"/>
</dbReference>
<keyword evidence="10" id="KW-1185">Reference proteome</keyword>
<dbReference type="InterPro" id="IPR008622">
    <property type="entry name" value="FliT"/>
</dbReference>
<feature type="compositionally biased region" description="Polar residues" evidence="8">
    <location>
        <begin position="93"/>
        <end position="109"/>
    </location>
</feature>
<comment type="function">
    <text evidence="5">May act as an export chaperone for the filament capping protein FliD.</text>
</comment>
<proteinExistence type="inferred from homology"/>
<name>A0ABZ2MWL2_9BACI</name>
<gene>
    <name evidence="9" type="ORF">WCV66_06080</name>
</gene>
<protein>
    <recommendedName>
        <fullName evidence="7">Flagellar protein FliT</fullName>
    </recommendedName>
</protein>
<evidence type="ECO:0000256" key="8">
    <source>
        <dbReference type="SAM" id="MobiDB-lite"/>
    </source>
</evidence>
<keyword evidence="2" id="KW-0963">Cytoplasm</keyword>
<reference evidence="9 10" key="1">
    <citation type="submission" date="2024-02" db="EMBL/GenBank/DDBJ databases">
        <title>Seven novel Bacillus-like species.</title>
        <authorList>
            <person name="Liu G."/>
        </authorList>
    </citation>
    <scope>NUCLEOTIDE SEQUENCE [LARGE SCALE GENOMIC DNA]</scope>
    <source>
        <strain evidence="9 10">FJAT-53654</strain>
    </source>
</reference>
<evidence type="ECO:0000256" key="1">
    <source>
        <dbReference type="ARBA" id="ARBA00004514"/>
    </source>
</evidence>
<feature type="region of interest" description="Disordered" evidence="8">
    <location>
        <begin position="90"/>
        <end position="117"/>
    </location>
</feature>
<evidence type="ECO:0000256" key="5">
    <source>
        <dbReference type="ARBA" id="ARBA00093765"/>
    </source>
</evidence>
<keyword evidence="9" id="KW-0966">Cell projection</keyword>
<evidence type="ECO:0000313" key="9">
    <source>
        <dbReference type="EMBL" id="WXB89801.1"/>
    </source>
</evidence>
<keyword evidence="9" id="KW-0282">Flagellum</keyword>
<organism evidence="9 10">
    <name type="scientific">Metabacillus rhizosphaerae</name>
    <dbReference type="NCBI Taxonomy" id="3117747"/>
    <lineage>
        <taxon>Bacteria</taxon>
        <taxon>Bacillati</taxon>
        <taxon>Bacillota</taxon>
        <taxon>Bacilli</taxon>
        <taxon>Bacillales</taxon>
        <taxon>Bacillaceae</taxon>
        <taxon>Metabacillus</taxon>
    </lineage>
</organism>
<keyword evidence="3" id="KW-1005">Bacterial flagellum biogenesis</keyword>
<evidence type="ECO:0000256" key="7">
    <source>
        <dbReference type="ARBA" id="ARBA00093797"/>
    </source>
</evidence>
<comment type="subcellular location">
    <subcellularLocation>
        <location evidence="1">Cytoplasm</location>
        <location evidence="1">Cytosol</location>
    </subcellularLocation>
</comment>
<dbReference type="RefSeq" id="WP_338788294.1">
    <property type="nucleotide sequence ID" value="NZ_CP147403.1"/>
</dbReference>
<keyword evidence="9" id="KW-0969">Cilium</keyword>
<evidence type="ECO:0000256" key="4">
    <source>
        <dbReference type="ARBA" id="ARBA00023186"/>
    </source>
</evidence>
<comment type="similarity">
    <text evidence="6">Belongs to the bacillales FliT family.</text>
</comment>
<accession>A0ABZ2MWL2</accession>
<evidence type="ECO:0000313" key="10">
    <source>
        <dbReference type="Proteomes" id="UP001368328"/>
    </source>
</evidence>